<accession>A0A381ZZ85</accession>
<dbReference type="Gene3D" id="3.40.50.720">
    <property type="entry name" value="NAD(P)-binding Rossmann-like Domain"/>
    <property type="match status" value="1"/>
</dbReference>
<keyword evidence="2" id="KW-0560">Oxidoreductase</keyword>
<evidence type="ECO:0000256" key="1">
    <source>
        <dbReference type="ARBA" id="ARBA00006484"/>
    </source>
</evidence>
<dbReference type="InterPro" id="IPR036291">
    <property type="entry name" value="NAD(P)-bd_dom_sf"/>
</dbReference>
<dbReference type="PRINTS" id="PR00081">
    <property type="entry name" value="GDHRDH"/>
</dbReference>
<reference evidence="3" key="1">
    <citation type="submission" date="2018-05" db="EMBL/GenBank/DDBJ databases">
        <authorList>
            <person name="Lanie J.A."/>
            <person name="Ng W.-L."/>
            <person name="Kazmierczak K.M."/>
            <person name="Andrzejewski T.M."/>
            <person name="Davidsen T.M."/>
            <person name="Wayne K.J."/>
            <person name="Tettelin H."/>
            <person name="Glass J.I."/>
            <person name="Rusch D."/>
            <person name="Podicherti R."/>
            <person name="Tsui H.-C.T."/>
            <person name="Winkler M.E."/>
        </authorList>
    </citation>
    <scope>NUCLEOTIDE SEQUENCE</scope>
</reference>
<dbReference type="Pfam" id="PF13561">
    <property type="entry name" value="adh_short_C2"/>
    <property type="match status" value="1"/>
</dbReference>
<gene>
    <name evidence="3" type="ORF">METZ01_LOCUS147135</name>
</gene>
<comment type="similarity">
    <text evidence="1">Belongs to the short-chain dehydrogenases/reductases (SDR) family.</text>
</comment>
<protein>
    <submittedName>
        <fullName evidence="3">Uncharacterized protein</fullName>
    </submittedName>
</protein>
<dbReference type="GO" id="GO:0016616">
    <property type="term" value="F:oxidoreductase activity, acting on the CH-OH group of donors, NAD or NADP as acceptor"/>
    <property type="evidence" value="ECO:0007669"/>
    <property type="project" value="TreeGrafter"/>
</dbReference>
<evidence type="ECO:0000313" key="3">
    <source>
        <dbReference type="EMBL" id="SVA94281.1"/>
    </source>
</evidence>
<dbReference type="EMBL" id="UINC01023164">
    <property type="protein sequence ID" value="SVA94281.1"/>
    <property type="molecule type" value="Genomic_DNA"/>
</dbReference>
<dbReference type="PANTHER" id="PTHR42760">
    <property type="entry name" value="SHORT-CHAIN DEHYDROGENASES/REDUCTASES FAMILY MEMBER"/>
    <property type="match status" value="1"/>
</dbReference>
<proteinExistence type="inferred from homology"/>
<dbReference type="Pfam" id="PF00106">
    <property type="entry name" value="adh_short"/>
    <property type="match status" value="1"/>
</dbReference>
<dbReference type="PANTHER" id="PTHR42760:SF133">
    <property type="entry name" value="3-OXOACYL-[ACYL-CARRIER-PROTEIN] REDUCTASE"/>
    <property type="match status" value="1"/>
</dbReference>
<organism evidence="3">
    <name type="scientific">marine metagenome</name>
    <dbReference type="NCBI Taxonomy" id="408172"/>
    <lineage>
        <taxon>unclassified sequences</taxon>
        <taxon>metagenomes</taxon>
        <taxon>ecological metagenomes</taxon>
    </lineage>
</organism>
<dbReference type="PRINTS" id="PR00080">
    <property type="entry name" value="SDRFAMILY"/>
</dbReference>
<evidence type="ECO:0000256" key="2">
    <source>
        <dbReference type="ARBA" id="ARBA00023002"/>
    </source>
</evidence>
<dbReference type="InterPro" id="IPR002347">
    <property type="entry name" value="SDR_fam"/>
</dbReference>
<sequence>MTQVKHLFDLADRVAIVTGGAGLLGRQHAEVLSEAGANVVIADRLGDAAASTATELEEKFKVPTLSVAVDVGDENSVRAMVKQILERFGRIDILINNAAMTVKGGSENMAGYFAPFEEYQESLWQEALAVGLTGAYLCSQHVGRVMVDQGSGVIINISSTYGLVGPNQRLYEGCTNPYDPSRPLNTPVSYSVVKSGVLGLTRYLATYWAGKNIRVNALTPGGVYDGHDEEFVRSYSAKSVLGRMAKVDEYRGAILFLASDASSYMTGSNLVVDGGWTAW</sequence>
<dbReference type="SUPFAM" id="SSF51735">
    <property type="entry name" value="NAD(P)-binding Rossmann-fold domains"/>
    <property type="match status" value="1"/>
</dbReference>
<name>A0A381ZZ85_9ZZZZ</name>
<dbReference type="AlphaFoldDB" id="A0A381ZZ85"/>